<keyword evidence="4" id="KW-0472">Membrane</keyword>
<dbReference type="EMBL" id="DS268426">
    <property type="protein sequence ID" value="EFO93082.1"/>
    <property type="molecule type" value="Genomic_DNA"/>
</dbReference>
<dbReference type="OMA" id="VPNHAPK"/>
<feature type="region of interest" description="Disordered" evidence="6">
    <location>
        <begin position="1"/>
        <end position="40"/>
    </location>
</feature>
<dbReference type="AlphaFoldDB" id="E3M6J5"/>
<organism evidence="9">
    <name type="scientific">Caenorhabditis remanei</name>
    <name type="common">Caenorhabditis vulgaris</name>
    <dbReference type="NCBI Taxonomy" id="31234"/>
    <lineage>
        <taxon>Eukaryota</taxon>
        <taxon>Metazoa</taxon>
        <taxon>Ecdysozoa</taxon>
        <taxon>Nematoda</taxon>
        <taxon>Chromadorea</taxon>
        <taxon>Rhabditida</taxon>
        <taxon>Rhabditina</taxon>
        <taxon>Rhabditomorpha</taxon>
        <taxon>Rhabditoidea</taxon>
        <taxon>Rhabditidae</taxon>
        <taxon>Peloderinae</taxon>
        <taxon>Caenorhabditis</taxon>
    </lineage>
</organism>
<name>E3M6J5_CAERE</name>
<dbReference type="eggNOG" id="KOG2687">
    <property type="taxonomic scope" value="Eukaryota"/>
</dbReference>
<dbReference type="Proteomes" id="UP000008281">
    <property type="component" value="Unassembled WGS sequence"/>
</dbReference>
<dbReference type="STRING" id="31234.E3M6J5"/>
<dbReference type="InterPro" id="IPR012919">
    <property type="entry name" value="SUN_dom"/>
</dbReference>
<dbReference type="PANTHER" id="PTHR12911:SF2">
    <property type="entry name" value="SUN DOMAIN-CONTAINING PROTEIN 1"/>
    <property type="match status" value="1"/>
</dbReference>
<gene>
    <name evidence="8" type="primary">Cre-sun-1</name>
    <name evidence="8" type="ORF">CRE_10151</name>
</gene>
<feature type="compositionally biased region" description="Polar residues" evidence="6">
    <location>
        <begin position="27"/>
        <end position="40"/>
    </location>
</feature>
<protein>
    <submittedName>
        <fullName evidence="8">CRE-SUN-1 protein</fullName>
    </submittedName>
</protein>
<dbReference type="PROSITE" id="PS51469">
    <property type="entry name" value="SUN"/>
    <property type="match status" value="1"/>
</dbReference>
<keyword evidence="5" id="KW-0175">Coiled coil</keyword>
<keyword evidence="9" id="KW-1185">Reference proteome</keyword>
<dbReference type="Pfam" id="PF07738">
    <property type="entry name" value="Sad1_UNC"/>
    <property type="match status" value="1"/>
</dbReference>
<dbReference type="FunCoup" id="E3M6J5">
    <property type="interactions" value="11"/>
</dbReference>
<dbReference type="OrthoDB" id="342281at2759"/>
<feature type="compositionally biased region" description="Low complexity" evidence="6">
    <location>
        <begin position="12"/>
        <end position="26"/>
    </location>
</feature>
<comment type="subcellular location">
    <subcellularLocation>
        <location evidence="1">Membrane</location>
    </subcellularLocation>
</comment>
<sequence>MALRRPVSPQLSNRSSPPVTRSVSRNGSRQPFETSTPLTRRSLQPGMHIDTIERVFESADDTDVDLNSSKFIYREHFTVTERTSIQKELWYDWLVYHIRMIRRHLLPEFKTVRETMMVLLLLLMITKCRLCKQLCCLNELFSDARDCYSEEMPKSFEQHQPADYSSEWIAEIQKIEKSVRKLIISISSILSVQISSLQAKIDSTESNLHQLENHLNQFDLKTDQLINQLNDDNGWKESVMEELKRIKVWQTESDLSMHSLKKEVEEKNCDKVIAAEEEKKPAEPTPSFPSDIQVHSSQTSRRPHVGINVANSLIGASIDNSCSSRPVSAKDGIFYDVMSYFGSFKEGYVLLDRDVLSPGEAWCTNDDRPTLTIKLARHIVPTSVSYQHVRWSGIVPNHAPKVYDLVACMDSCCIRSEPLVTDCEYKSSNDEHDEQEQFCSIPSNPNLSSVNHVQFRFRENHGNMKKTCAYLVRVYGDLANPPNAQTPDNATASLLEETVADSMSESV</sequence>
<dbReference type="Gene3D" id="2.60.120.260">
    <property type="entry name" value="Galactose-binding domain-like"/>
    <property type="match status" value="1"/>
</dbReference>
<evidence type="ECO:0000313" key="9">
    <source>
        <dbReference type="Proteomes" id="UP000008281"/>
    </source>
</evidence>
<dbReference type="FunFam" id="2.60.120.260:FF:000158">
    <property type="entry name" value="Protein CBG16940"/>
    <property type="match status" value="1"/>
</dbReference>
<dbReference type="InterPro" id="IPR045119">
    <property type="entry name" value="SUN1-5"/>
</dbReference>
<evidence type="ECO:0000256" key="5">
    <source>
        <dbReference type="SAM" id="Coils"/>
    </source>
</evidence>
<dbReference type="GO" id="GO:0043495">
    <property type="term" value="F:protein-membrane adaptor activity"/>
    <property type="evidence" value="ECO:0007669"/>
    <property type="project" value="TreeGrafter"/>
</dbReference>
<proteinExistence type="predicted"/>
<dbReference type="PANTHER" id="PTHR12911">
    <property type="entry name" value="SAD1/UNC-84-LIKE PROTEIN-RELATED"/>
    <property type="match status" value="1"/>
</dbReference>
<accession>E3M6J5</accession>
<feature type="coiled-coil region" evidence="5">
    <location>
        <begin position="194"/>
        <end position="228"/>
    </location>
</feature>
<evidence type="ECO:0000256" key="4">
    <source>
        <dbReference type="ARBA" id="ARBA00023136"/>
    </source>
</evidence>
<keyword evidence="3" id="KW-1133">Transmembrane helix</keyword>
<reference evidence="8" key="1">
    <citation type="submission" date="2007-07" db="EMBL/GenBank/DDBJ databases">
        <title>PCAP assembly of the Caenorhabditis remanei genome.</title>
        <authorList>
            <consortium name="The Caenorhabditis remanei Sequencing Consortium"/>
            <person name="Wilson R.K."/>
        </authorList>
    </citation>
    <scope>NUCLEOTIDE SEQUENCE [LARGE SCALE GENOMIC DNA]</scope>
    <source>
        <strain evidence="8">PB4641</strain>
    </source>
</reference>
<evidence type="ECO:0000256" key="1">
    <source>
        <dbReference type="ARBA" id="ARBA00004370"/>
    </source>
</evidence>
<feature type="region of interest" description="Disordered" evidence="6">
    <location>
        <begin position="277"/>
        <end position="301"/>
    </location>
</feature>
<feature type="domain" description="SUN" evidence="7">
    <location>
        <begin position="315"/>
        <end position="479"/>
    </location>
</feature>
<evidence type="ECO:0000313" key="8">
    <source>
        <dbReference type="EMBL" id="EFO93082.1"/>
    </source>
</evidence>
<evidence type="ECO:0000256" key="3">
    <source>
        <dbReference type="ARBA" id="ARBA00022989"/>
    </source>
</evidence>
<evidence type="ECO:0000256" key="6">
    <source>
        <dbReference type="SAM" id="MobiDB-lite"/>
    </source>
</evidence>
<dbReference type="GO" id="GO:0034993">
    <property type="term" value="C:meiotic nuclear membrane microtubule tethering complex"/>
    <property type="evidence" value="ECO:0007669"/>
    <property type="project" value="TreeGrafter"/>
</dbReference>
<dbReference type="InParanoid" id="E3M6J5"/>
<feature type="compositionally biased region" description="Polar residues" evidence="6">
    <location>
        <begin position="288"/>
        <end position="300"/>
    </location>
</feature>
<dbReference type="HOGENOM" id="CLU_029733_1_0_1"/>
<keyword evidence="2" id="KW-0812">Transmembrane</keyword>
<evidence type="ECO:0000256" key="2">
    <source>
        <dbReference type="ARBA" id="ARBA00022692"/>
    </source>
</evidence>
<evidence type="ECO:0000259" key="7">
    <source>
        <dbReference type="PROSITE" id="PS51469"/>
    </source>
</evidence>